<sequence length="91" mass="10462">MFEIFKKKGAWVVSLFLIINLIGLVKIVSLLEYKKGYYGICSYLNEKMRRISSPIGKAIKIKHVEEFKVNEIKPKADGANMNRQTSWLDAP</sequence>
<keyword evidence="1" id="KW-0812">Transmembrane</keyword>
<proteinExistence type="predicted"/>
<dbReference type="AlphaFoldDB" id="A0A2J0L590"/>
<keyword evidence="1" id="KW-1133">Transmembrane helix</keyword>
<evidence type="ECO:0000313" key="2">
    <source>
        <dbReference type="EMBL" id="PIU42456.1"/>
    </source>
</evidence>
<gene>
    <name evidence="2" type="ORF">COS99_00200</name>
</gene>
<accession>A0A2J0L590</accession>
<evidence type="ECO:0000313" key="3">
    <source>
        <dbReference type="Proteomes" id="UP000230052"/>
    </source>
</evidence>
<dbReference type="Proteomes" id="UP000230052">
    <property type="component" value="Unassembled WGS sequence"/>
</dbReference>
<name>A0A2J0L590_9BACT</name>
<reference evidence="2 3" key="1">
    <citation type="submission" date="2017-09" db="EMBL/GenBank/DDBJ databases">
        <title>Depth-based differentiation of microbial function through sediment-hosted aquifers and enrichment of novel symbionts in the deep terrestrial subsurface.</title>
        <authorList>
            <person name="Probst A.J."/>
            <person name="Ladd B."/>
            <person name="Jarett J.K."/>
            <person name="Geller-Mcgrath D.E."/>
            <person name="Sieber C.M."/>
            <person name="Emerson J.B."/>
            <person name="Anantharaman K."/>
            <person name="Thomas B.C."/>
            <person name="Malmstrom R."/>
            <person name="Stieglmeier M."/>
            <person name="Klingl A."/>
            <person name="Woyke T."/>
            <person name="Ryan C.M."/>
            <person name="Banfield J.F."/>
        </authorList>
    </citation>
    <scope>NUCLEOTIDE SEQUENCE [LARGE SCALE GENOMIC DNA]</scope>
    <source>
        <strain evidence="2">CG07_land_8_20_14_0_80_42_15</strain>
    </source>
</reference>
<feature type="transmembrane region" description="Helical" evidence="1">
    <location>
        <begin position="12"/>
        <end position="31"/>
    </location>
</feature>
<organism evidence="2 3">
    <name type="scientific">Candidatus Aquitaenariimonas noxiae</name>
    <dbReference type="NCBI Taxonomy" id="1974741"/>
    <lineage>
        <taxon>Bacteria</taxon>
        <taxon>Pseudomonadati</taxon>
        <taxon>Candidatus Omnitrophota</taxon>
        <taxon>Candidatus Aquitaenariimonas</taxon>
    </lineage>
</organism>
<evidence type="ECO:0000256" key="1">
    <source>
        <dbReference type="SAM" id="Phobius"/>
    </source>
</evidence>
<protein>
    <submittedName>
        <fullName evidence="2">Uncharacterized protein</fullName>
    </submittedName>
</protein>
<comment type="caution">
    <text evidence="2">The sequence shown here is derived from an EMBL/GenBank/DDBJ whole genome shotgun (WGS) entry which is preliminary data.</text>
</comment>
<keyword evidence="1" id="KW-0472">Membrane</keyword>
<dbReference type="EMBL" id="PEWV01000003">
    <property type="protein sequence ID" value="PIU42456.1"/>
    <property type="molecule type" value="Genomic_DNA"/>
</dbReference>